<proteinExistence type="predicted"/>
<dbReference type="Gene3D" id="3.60.20.30">
    <property type="entry name" value="(Glycosyl)asparaginase"/>
    <property type="match status" value="1"/>
</dbReference>
<feature type="compositionally biased region" description="Polar residues" evidence="3">
    <location>
        <begin position="304"/>
        <end position="321"/>
    </location>
</feature>
<dbReference type="FunFam" id="3.60.20.30:FF:000007">
    <property type="entry name" value="Similar to threonine aspartase"/>
    <property type="match status" value="1"/>
</dbReference>
<evidence type="ECO:0000256" key="3">
    <source>
        <dbReference type="SAM" id="MobiDB-lite"/>
    </source>
</evidence>
<sequence>MSEPQRGGGISAIFVHVGAGYHGHGNERAHLQVCENFVPGLTANSACKAAMGILKSGGSALDAVEMAIIVMEDDEMTNAGYGSNLTIEGAVECDATIVDHHGRSGAAGAVSQVKNPISLARMLLETSAKPLTCHRVPPSFLVGEGATDFAYEQGLVILPPDGLISRYSKERWHRWLQDLEAAELVERKRDPSRFRMEEDRASFLRRPMLNRNPARLIDNTRLRPHLPNSPFTGVDLLNPLPRPQAPAGGQSRAPAPPTMAPNHGHGMGPASGQPMAVAGGQSMAPAPEQGMAAPANTRADGASSRANPTTAPCAPGTTSVNAHPGAADEDEDMISDTVGAIAVDCYGNIAAGSSSGGIGAKHRGRIGPAALVGIGTYVIPVDPSDAEQVSVASITSGTGEHIATTMAAQTSAARLYYCQRKRNDGTFENVSEDEAMNATIATEFMEHPGVKASPCGGAIGILAVKKTKDGIFFYFGHNSDSFALASMSSEDRKPLSVMSRNQGNSTIAQGGRAYRARR</sequence>
<dbReference type="SUPFAM" id="SSF56235">
    <property type="entry name" value="N-terminal nucleophile aminohydrolases (Ntn hydrolases)"/>
    <property type="match status" value="1"/>
</dbReference>
<dbReference type="PANTHER" id="PTHR10188:SF8">
    <property type="entry name" value="THREONINE ASPARTASE 1"/>
    <property type="match status" value="1"/>
</dbReference>
<dbReference type="OrthoDB" id="77601at2759"/>
<dbReference type="AlphaFoldDB" id="A0A9P3F2V0"/>
<name>A0A9P3F2V0_ASPVI</name>
<organism evidence="4 5">
    <name type="scientific">Aspergillus viridinutans</name>
    <dbReference type="NCBI Taxonomy" id="75553"/>
    <lineage>
        <taxon>Eukaryota</taxon>
        <taxon>Fungi</taxon>
        <taxon>Dikarya</taxon>
        <taxon>Ascomycota</taxon>
        <taxon>Pezizomycotina</taxon>
        <taxon>Eurotiomycetes</taxon>
        <taxon>Eurotiomycetidae</taxon>
        <taxon>Eurotiales</taxon>
        <taxon>Aspergillaceae</taxon>
        <taxon>Aspergillus</taxon>
        <taxon>Aspergillus subgen. Fumigati</taxon>
    </lineage>
</organism>
<gene>
    <name evidence="4" type="ORF">Aspvir_003948</name>
</gene>
<dbReference type="GeneID" id="66931930"/>
<accession>A0A9P3F2V0</accession>
<protein>
    <recommendedName>
        <fullName evidence="6">Asparaginase family protein</fullName>
    </recommendedName>
</protein>
<feature type="region of interest" description="Disordered" evidence="3">
    <location>
        <begin position="496"/>
        <end position="518"/>
    </location>
</feature>
<dbReference type="InterPro" id="IPR029055">
    <property type="entry name" value="Ntn_hydrolases_N"/>
</dbReference>
<evidence type="ECO:0000256" key="2">
    <source>
        <dbReference type="PIRSR" id="PIRSR600246-3"/>
    </source>
</evidence>
<dbReference type="CDD" id="cd04514">
    <property type="entry name" value="Taspase1_like"/>
    <property type="match status" value="1"/>
</dbReference>
<dbReference type="GO" id="GO:0051604">
    <property type="term" value="P:protein maturation"/>
    <property type="evidence" value="ECO:0007669"/>
    <property type="project" value="TreeGrafter"/>
</dbReference>
<dbReference type="RefSeq" id="XP_043123121.1">
    <property type="nucleotide sequence ID" value="XM_043267186.1"/>
</dbReference>
<dbReference type="PANTHER" id="PTHR10188">
    <property type="entry name" value="L-ASPARAGINASE"/>
    <property type="match status" value="1"/>
</dbReference>
<dbReference type="Proteomes" id="UP000710440">
    <property type="component" value="Unassembled WGS sequence"/>
</dbReference>
<evidence type="ECO:0000313" key="4">
    <source>
        <dbReference type="EMBL" id="GIJ99934.1"/>
    </source>
</evidence>
<feature type="compositionally biased region" description="Polar residues" evidence="3">
    <location>
        <begin position="498"/>
        <end position="508"/>
    </location>
</feature>
<dbReference type="InterPro" id="IPR037464">
    <property type="entry name" value="Taspase1"/>
</dbReference>
<dbReference type="GO" id="GO:0005737">
    <property type="term" value="C:cytoplasm"/>
    <property type="evidence" value="ECO:0007669"/>
    <property type="project" value="TreeGrafter"/>
</dbReference>
<comment type="caution">
    <text evidence="4">The sequence shown here is derived from an EMBL/GenBank/DDBJ whole genome shotgun (WGS) entry which is preliminary data.</text>
</comment>
<feature type="active site" description="Nucleophile" evidence="1">
    <location>
        <position position="337"/>
    </location>
</feature>
<evidence type="ECO:0008006" key="6">
    <source>
        <dbReference type="Google" id="ProtNLM"/>
    </source>
</evidence>
<dbReference type="GO" id="GO:0004298">
    <property type="term" value="F:threonine-type endopeptidase activity"/>
    <property type="evidence" value="ECO:0007669"/>
    <property type="project" value="InterPro"/>
</dbReference>
<keyword evidence="5" id="KW-1185">Reference proteome</keyword>
<dbReference type="EMBL" id="BOPL01000002">
    <property type="protein sequence ID" value="GIJ99934.1"/>
    <property type="molecule type" value="Genomic_DNA"/>
</dbReference>
<reference evidence="4 5" key="1">
    <citation type="submission" date="2021-02" db="EMBL/GenBank/DDBJ databases">
        <title>Pan-genome distribution and transcriptional activeness of fungal secondary metabolism genes in Aspergillus section Fumigati.</title>
        <authorList>
            <person name="Takahashi H."/>
            <person name="Umemura M."/>
            <person name="Ninomiya A."/>
            <person name="Kusuya Y."/>
            <person name="Urayama S."/>
            <person name="Shimizu M."/>
            <person name="Watanabe A."/>
            <person name="Kamei K."/>
            <person name="Yaguchi T."/>
            <person name="Hagiwara D."/>
        </authorList>
    </citation>
    <scope>NUCLEOTIDE SEQUENCE [LARGE SCALE GENOMIC DNA]</scope>
    <source>
        <strain evidence="4 5">IFM 47045</strain>
    </source>
</reference>
<dbReference type="Pfam" id="PF01112">
    <property type="entry name" value="Asparaginase_2"/>
    <property type="match status" value="2"/>
</dbReference>
<feature type="region of interest" description="Disordered" evidence="3">
    <location>
        <begin position="221"/>
        <end position="330"/>
    </location>
</feature>
<feature type="site" description="Cleavage; by autolysis" evidence="2">
    <location>
        <begin position="336"/>
        <end position="337"/>
    </location>
</feature>
<dbReference type="InterPro" id="IPR000246">
    <property type="entry name" value="Peptidase_T2"/>
</dbReference>
<evidence type="ECO:0000256" key="1">
    <source>
        <dbReference type="PIRSR" id="PIRSR600246-1"/>
    </source>
</evidence>
<evidence type="ECO:0000313" key="5">
    <source>
        <dbReference type="Proteomes" id="UP000710440"/>
    </source>
</evidence>